<dbReference type="InterPro" id="IPR011701">
    <property type="entry name" value="MFS"/>
</dbReference>
<dbReference type="RefSeq" id="WP_212527865.1">
    <property type="nucleotide sequence ID" value="NZ_JAGSOG010000028.1"/>
</dbReference>
<dbReference type="InterPro" id="IPR050189">
    <property type="entry name" value="MFS_Efflux_Transporters"/>
</dbReference>
<feature type="transmembrane region" description="Helical" evidence="6">
    <location>
        <begin position="278"/>
        <end position="297"/>
    </location>
</feature>
<evidence type="ECO:0000256" key="5">
    <source>
        <dbReference type="ARBA" id="ARBA00023136"/>
    </source>
</evidence>
<dbReference type="PANTHER" id="PTHR43124:SF4">
    <property type="entry name" value="SUGAR EFFLUX TRANSPORTER"/>
    <property type="match status" value="1"/>
</dbReference>
<dbReference type="PROSITE" id="PS50850">
    <property type="entry name" value="MFS"/>
    <property type="match status" value="1"/>
</dbReference>
<proteinExistence type="predicted"/>
<dbReference type="InterPro" id="IPR020846">
    <property type="entry name" value="MFS_dom"/>
</dbReference>
<evidence type="ECO:0000256" key="2">
    <source>
        <dbReference type="ARBA" id="ARBA00022475"/>
    </source>
</evidence>
<feature type="transmembrane region" description="Helical" evidence="6">
    <location>
        <begin position="30"/>
        <end position="53"/>
    </location>
</feature>
<feature type="transmembrane region" description="Helical" evidence="6">
    <location>
        <begin position="318"/>
        <end position="338"/>
    </location>
</feature>
<feature type="transmembrane region" description="Helical" evidence="6">
    <location>
        <begin position="146"/>
        <end position="168"/>
    </location>
</feature>
<organism evidence="8 9">
    <name type="scientific">Actinospica durhamensis</name>
    <dbReference type="NCBI Taxonomy" id="1508375"/>
    <lineage>
        <taxon>Bacteria</taxon>
        <taxon>Bacillati</taxon>
        <taxon>Actinomycetota</taxon>
        <taxon>Actinomycetes</taxon>
        <taxon>Catenulisporales</taxon>
        <taxon>Actinospicaceae</taxon>
        <taxon>Actinospica</taxon>
    </lineage>
</organism>
<reference evidence="8" key="1">
    <citation type="submission" date="2021-04" db="EMBL/GenBank/DDBJ databases">
        <title>Genome based classification of Actinospica acidithermotolerans sp. nov., an actinobacterium isolated from an Indonesian hot spring.</title>
        <authorList>
            <person name="Kusuma A.B."/>
            <person name="Putra K.E."/>
            <person name="Nafisah S."/>
            <person name="Loh J."/>
            <person name="Nouioui I."/>
            <person name="Goodfellow M."/>
        </authorList>
    </citation>
    <scope>NUCLEOTIDE SEQUENCE</scope>
    <source>
        <strain evidence="8">CSCA 57</strain>
    </source>
</reference>
<evidence type="ECO:0000256" key="6">
    <source>
        <dbReference type="SAM" id="Phobius"/>
    </source>
</evidence>
<evidence type="ECO:0000259" key="7">
    <source>
        <dbReference type="PROSITE" id="PS50850"/>
    </source>
</evidence>
<feature type="transmembrane region" description="Helical" evidence="6">
    <location>
        <begin position="60"/>
        <end position="84"/>
    </location>
</feature>
<comment type="caution">
    <text evidence="8">The sequence shown here is derived from an EMBL/GenBank/DDBJ whole genome shotgun (WGS) entry which is preliminary data.</text>
</comment>
<accession>A0A941EKM6</accession>
<dbReference type="SUPFAM" id="SSF103473">
    <property type="entry name" value="MFS general substrate transporter"/>
    <property type="match status" value="1"/>
</dbReference>
<dbReference type="AlphaFoldDB" id="A0A941EKM6"/>
<protein>
    <submittedName>
        <fullName evidence="8">MFS transporter</fullName>
    </submittedName>
</protein>
<dbReference type="PANTHER" id="PTHR43124">
    <property type="entry name" value="PURINE EFFLUX PUMP PBUE"/>
    <property type="match status" value="1"/>
</dbReference>
<name>A0A941EKM6_9ACTN</name>
<dbReference type="GO" id="GO:0022857">
    <property type="term" value="F:transmembrane transporter activity"/>
    <property type="evidence" value="ECO:0007669"/>
    <property type="project" value="InterPro"/>
</dbReference>
<keyword evidence="4 6" id="KW-1133">Transmembrane helix</keyword>
<sequence>MAFGFTAVETLPVGVLPLLEAGLHVSPARAGLLVTAYGTTVVLATMPLTLVATRLPRRPLILTLLAILIVSTFGSALAPGYAALFGARVVTALAQAMFWPVVAPLAAGLFPLERRGQATAVVFTGGSLGPMLGVPLGTWIGQQAGWRFAFATIAGLELIALAAAFFAVPAAPAHAGHSERGSHPSRAQYVQVLVITALTTAGLYAVFTYTASFLTAVAALPAAAISPILIVRGIGDLGGTLAGGYLSDRHERLGVLATVTLFPVSLVGLYLFGDQAAAAVALLVLTGVAIGSSIPVLSNRVMRIAPGSIEIAGAGNAVAFNVGIGLGSALGAATVARAGIRDTALTGAVLAALGLLVAVFSVARYAVARADQSGL</sequence>
<feature type="transmembrane region" description="Helical" evidence="6">
    <location>
        <begin position="253"/>
        <end position="272"/>
    </location>
</feature>
<keyword evidence="9" id="KW-1185">Reference proteome</keyword>
<evidence type="ECO:0000256" key="1">
    <source>
        <dbReference type="ARBA" id="ARBA00004651"/>
    </source>
</evidence>
<dbReference type="InterPro" id="IPR036259">
    <property type="entry name" value="MFS_trans_sf"/>
</dbReference>
<dbReference type="Gene3D" id="1.20.1250.20">
    <property type="entry name" value="MFS general substrate transporter like domains"/>
    <property type="match status" value="1"/>
</dbReference>
<evidence type="ECO:0000256" key="4">
    <source>
        <dbReference type="ARBA" id="ARBA00022989"/>
    </source>
</evidence>
<keyword evidence="2" id="KW-1003">Cell membrane</keyword>
<feature type="transmembrane region" description="Helical" evidence="6">
    <location>
        <begin position="344"/>
        <end position="367"/>
    </location>
</feature>
<dbReference type="GO" id="GO:0005886">
    <property type="term" value="C:plasma membrane"/>
    <property type="evidence" value="ECO:0007669"/>
    <property type="project" value="UniProtKB-SubCell"/>
</dbReference>
<feature type="domain" description="Major facilitator superfamily (MFS) profile" evidence="7">
    <location>
        <begin position="1"/>
        <end position="366"/>
    </location>
</feature>
<dbReference type="CDD" id="cd17324">
    <property type="entry name" value="MFS_NepI_like"/>
    <property type="match status" value="1"/>
</dbReference>
<gene>
    <name evidence="8" type="ORF">KDL01_08700</name>
</gene>
<evidence type="ECO:0000256" key="3">
    <source>
        <dbReference type="ARBA" id="ARBA00022692"/>
    </source>
</evidence>
<evidence type="ECO:0000313" key="8">
    <source>
        <dbReference type="EMBL" id="MBR7833342.1"/>
    </source>
</evidence>
<dbReference type="Pfam" id="PF07690">
    <property type="entry name" value="MFS_1"/>
    <property type="match status" value="1"/>
</dbReference>
<keyword evidence="5 6" id="KW-0472">Membrane</keyword>
<dbReference type="EMBL" id="JAGSOG010000028">
    <property type="protein sequence ID" value="MBR7833342.1"/>
    <property type="molecule type" value="Genomic_DNA"/>
</dbReference>
<feature type="transmembrane region" description="Helical" evidence="6">
    <location>
        <begin position="90"/>
        <end position="112"/>
    </location>
</feature>
<comment type="subcellular location">
    <subcellularLocation>
        <location evidence="1">Cell membrane</location>
        <topology evidence="1">Multi-pass membrane protein</topology>
    </subcellularLocation>
</comment>
<dbReference type="Proteomes" id="UP000675781">
    <property type="component" value="Unassembled WGS sequence"/>
</dbReference>
<keyword evidence="3 6" id="KW-0812">Transmembrane</keyword>
<feature type="transmembrane region" description="Helical" evidence="6">
    <location>
        <begin position="119"/>
        <end position="140"/>
    </location>
</feature>
<evidence type="ECO:0000313" key="9">
    <source>
        <dbReference type="Proteomes" id="UP000675781"/>
    </source>
</evidence>
<feature type="transmembrane region" description="Helical" evidence="6">
    <location>
        <begin position="189"/>
        <end position="207"/>
    </location>
</feature>